<evidence type="ECO:0000313" key="4">
    <source>
        <dbReference type="EMBL" id="ABX08266.1"/>
    </source>
</evidence>
<name>A9BDV6_PROM4</name>
<dbReference type="AlphaFoldDB" id="A9BDV6"/>
<sequence length="285" mass="30867">MNYSLTEDEATTLANELTIKLKNGDRPEGNQEQIKQLIAGLADKRGLLRRTFSESLGLIGKKATPELRHALLNSQNVTVRRAAAKTLKLVGDPDALPDLLKALLTDADLVVQGSSAGAIAIFGEKGVQYLLPVLENPLSTSIQCGLAKWGLAFIGAEGAKSLKKAAKSKQSIVRASAIAALGDQIQSLNDDEAKSLVINALNDCSNEVQIEAINLIGILQEYDWDTRLITTKLDSDDIEIRKQAALALMKLNAKDQIESLKERLDIESNLNVISIINLTIKMLTD</sequence>
<evidence type="ECO:0000256" key="2">
    <source>
        <dbReference type="ARBA" id="ARBA00022549"/>
    </source>
</evidence>
<dbReference type="GO" id="GO:0016491">
    <property type="term" value="F:oxidoreductase activity"/>
    <property type="evidence" value="ECO:0007669"/>
    <property type="project" value="TreeGrafter"/>
</dbReference>
<dbReference type="PANTHER" id="PTHR12697:SF5">
    <property type="entry name" value="DEOXYHYPUSINE HYDROXYLASE"/>
    <property type="match status" value="1"/>
</dbReference>
<keyword evidence="4" id="KW-0456">Lyase</keyword>
<dbReference type="InterPro" id="IPR004155">
    <property type="entry name" value="PBS_lyase_HEAT"/>
</dbReference>
<keyword evidence="3" id="KW-0605">Phycobilisome</keyword>
<evidence type="ECO:0000256" key="1">
    <source>
        <dbReference type="ARBA" id="ARBA00009299"/>
    </source>
</evidence>
<gene>
    <name evidence="4" type="ordered locus">P9211_03351</name>
</gene>
<dbReference type="Pfam" id="PF13646">
    <property type="entry name" value="HEAT_2"/>
    <property type="match status" value="2"/>
</dbReference>
<dbReference type="GO" id="GO:0016829">
    <property type="term" value="F:lyase activity"/>
    <property type="evidence" value="ECO:0007669"/>
    <property type="project" value="UniProtKB-KW"/>
</dbReference>
<comment type="similarity">
    <text evidence="1">Belongs to the CpcE/RpcE/PecE family.</text>
</comment>
<evidence type="ECO:0000256" key="3">
    <source>
        <dbReference type="ARBA" id="ARBA00022738"/>
    </source>
</evidence>
<accession>A9BDV6</accession>
<dbReference type="GO" id="GO:0030089">
    <property type="term" value="C:phycobilisome"/>
    <property type="evidence" value="ECO:0007669"/>
    <property type="project" value="UniProtKB-KW"/>
</dbReference>
<dbReference type="EMBL" id="CP000878">
    <property type="protein sequence ID" value="ABX08266.1"/>
    <property type="molecule type" value="Genomic_DNA"/>
</dbReference>
<dbReference type="eggNOG" id="COG1413">
    <property type="taxonomic scope" value="Bacteria"/>
</dbReference>
<dbReference type="InterPro" id="IPR011989">
    <property type="entry name" value="ARM-like"/>
</dbReference>
<dbReference type="HOGENOM" id="CLU_920356_0_0_3"/>
<organism evidence="4 5">
    <name type="scientific">Prochlorococcus marinus (strain MIT 9211)</name>
    <dbReference type="NCBI Taxonomy" id="93059"/>
    <lineage>
        <taxon>Bacteria</taxon>
        <taxon>Bacillati</taxon>
        <taxon>Cyanobacteriota</taxon>
        <taxon>Cyanophyceae</taxon>
        <taxon>Synechococcales</taxon>
        <taxon>Prochlorococcaceae</taxon>
        <taxon>Prochlorococcus</taxon>
    </lineage>
</organism>
<dbReference type="Gene3D" id="1.25.10.10">
    <property type="entry name" value="Leucine-rich Repeat Variant"/>
    <property type="match status" value="2"/>
</dbReference>
<evidence type="ECO:0000313" key="5">
    <source>
        <dbReference type="Proteomes" id="UP000000788"/>
    </source>
</evidence>
<keyword evidence="2" id="KW-0042">Antenna complex</keyword>
<dbReference type="SMART" id="SM00567">
    <property type="entry name" value="EZ_HEAT"/>
    <property type="match status" value="4"/>
</dbReference>
<dbReference type="Proteomes" id="UP000000788">
    <property type="component" value="Chromosome"/>
</dbReference>
<proteinExistence type="inferred from homology"/>
<dbReference type="InterPro" id="IPR016024">
    <property type="entry name" value="ARM-type_fold"/>
</dbReference>
<keyword evidence="5" id="KW-1185">Reference proteome</keyword>
<dbReference type="STRING" id="93059.P9211_03351"/>
<dbReference type="PANTHER" id="PTHR12697">
    <property type="entry name" value="PBS LYASE HEAT-LIKE PROTEIN"/>
    <property type="match status" value="1"/>
</dbReference>
<protein>
    <submittedName>
        <fullName evidence="4">PBS lyase HEAT-like repeat</fullName>
    </submittedName>
</protein>
<reference evidence="4 5" key="1">
    <citation type="journal article" date="2007" name="PLoS Genet.">
        <title>Patterns and implications of gene gain and loss in the evolution of Prochlorococcus.</title>
        <authorList>
            <person name="Kettler G.C."/>
            <person name="Martiny A.C."/>
            <person name="Huang K."/>
            <person name="Zucker J."/>
            <person name="Coleman M.L."/>
            <person name="Rodrigue S."/>
            <person name="Chen F."/>
            <person name="Lapidus A."/>
            <person name="Ferriera S."/>
            <person name="Johnson J."/>
            <person name="Steglich C."/>
            <person name="Church G.M."/>
            <person name="Richardson P."/>
            <person name="Chisholm S.W."/>
        </authorList>
    </citation>
    <scope>NUCLEOTIDE SEQUENCE [LARGE SCALE GENOMIC DNA]</scope>
    <source>
        <strain evidence="5">MIT 9211</strain>
    </source>
</reference>
<dbReference type="SUPFAM" id="SSF48371">
    <property type="entry name" value="ARM repeat"/>
    <property type="match status" value="1"/>
</dbReference>
<dbReference type="KEGG" id="pmj:P9211_03351"/>